<feature type="transmembrane region" description="Helical" evidence="1">
    <location>
        <begin position="593"/>
        <end position="612"/>
    </location>
</feature>
<keyword evidence="1" id="KW-0472">Membrane</keyword>
<evidence type="ECO:0008006" key="4">
    <source>
        <dbReference type="Google" id="ProtNLM"/>
    </source>
</evidence>
<evidence type="ECO:0000313" key="2">
    <source>
        <dbReference type="EMBL" id="PVD32028.1"/>
    </source>
</evidence>
<dbReference type="EMBL" id="PZQS01000004">
    <property type="protein sequence ID" value="PVD32028.1"/>
    <property type="molecule type" value="Genomic_DNA"/>
</dbReference>
<feature type="transmembrane region" description="Helical" evidence="1">
    <location>
        <begin position="213"/>
        <end position="239"/>
    </location>
</feature>
<dbReference type="SUPFAM" id="SSF81321">
    <property type="entry name" value="Family A G protein-coupled receptor-like"/>
    <property type="match status" value="2"/>
</dbReference>
<organism evidence="2 3">
    <name type="scientific">Pomacea canaliculata</name>
    <name type="common">Golden apple snail</name>
    <dbReference type="NCBI Taxonomy" id="400727"/>
    <lineage>
        <taxon>Eukaryota</taxon>
        <taxon>Metazoa</taxon>
        <taxon>Spiralia</taxon>
        <taxon>Lophotrochozoa</taxon>
        <taxon>Mollusca</taxon>
        <taxon>Gastropoda</taxon>
        <taxon>Caenogastropoda</taxon>
        <taxon>Architaenioglossa</taxon>
        <taxon>Ampullarioidea</taxon>
        <taxon>Ampullariidae</taxon>
        <taxon>Pomacea</taxon>
    </lineage>
</organism>
<feature type="transmembrane region" description="Helical" evidence="1">
    <location>
        <begin position="105"/>
        <end position="122"/>
    </location>
</feature>
<keyword evidence="3" id="KW-1185">Reference proteome</keyword>
<gene>
    <name evidence="2" type="ORF">C0Q70_07454</name>
</gene>
<reference evidence="2 3" key="1">
    <citation type="submission" date="2018-04" db="EMBL/GenBank/DDBJ databases">
        <title>The genome of golden apple snail Pomacea canaliculata provides insight into stress tolerance and invasive adaptation.</title>
        <authorList>
            <person name="Liu C."/>
            <person name="Liu B."/>
            <person name="Ren Y."/>
            <person name="Zhang Y."/>
            <person name="Wang H."/>
            <person name="Li S."/>
            <person name="Jiang F."/>
            <person name="Yin L."/>
            <person name="Zhang G."/>
            <person name="Qian W."/>
            <person name="Fan W."/>
        </authorList>
    </citation>
    <scope>NUCLEOTIDE SEQUENCE [LARGE SCALE GENOMIC DNA]</scope>
    <source>
        <strain evidence="2">SZHN2017</strain>
        <tissue evidence="2">Muscle</tissue>
    </source>
</reference>
<accession>A0A2T7PF31</accession>
<dbReference type="OrthoDB" id="6125191at2759"/>
<evidence type="ECO:0000256" key="1">
    <source>
        <dbReference type="SAM" id="Phobius"/>
    </source>
</evidence>
<sequence>MFTLHNVASVTPSRTSFYLPTMVILTIVTSNPVDVTGDSTDNEIKGRHVITTNSPIGSVQGVTDTHYQKLLNDLQLASNVVSSERLYAVYRPLHVKQFIIARRPLLFIAATFLLTACYHIYVPLQYTYYMSPGINGTKIVVVGYTDLYTGSKDIIDGFSSAGKFIFIFLPLVWISVFNVLVVCFLRRHSYDRRTIKSTADVETTSRRDRQMTLTILACTAGYVLFIVPGAIHFLALVVVPEYNFFGKEAKLVQLMDKAQDICLQVSYMSDFLMNLTIVTSNPVDVTRDSTDNEIQGRHVVTTNSPIGSVPGVTDSHFQELSNALQLAQNVVSIVKIAAFARKSMRDNATQRDFTPSPVRCTSNSSFSPAVLFSLSPPPSCSPYTFYLSPGINGTKIVVLGYTDWYFRNRDIVDGFSSAGKFIFIFVPLVWISVFNVLVVHFLRRHRDDRKAIKSTADVETTSRRDRQMTLTILACTAGRCIEVRNVPEALNTLVLTQWAQFREGMVLAHGDYSRKLRILHPPNPSHHPHPRSFSLSSGQPPLTISIRQMFFPNASNVLYRSCLFIACLMSSERLYAVYRPLHIKQFILTRRPLLFIAAIVLLTACYHVYYPIQYMYYLLPGINGTKIIVFGYTDWYFRNKDIVDGFSAAGKFFFIFLPLIWVSVSNVLVVRILRRHSYDRRTIKSTANEDAASSETVR</sequence>
<keyword evidence="1" id="KW-1133">Transmembrane helix</keyword>
<dbReference type="Proteomes" id="UP000245119">
    <property type="component" value="Linkage Group LG4"/>
</dbReference>
<feature type="transmembrane region" description="Helical" evidence="1">
    <location>
        <begin position="421"/>
        <end position="442"/>
    </location>
</feature>
<feature type="transmembrane region" description="Helical" evidence="1">
    <location>
        <begin position="164"/>
        <end position="185"/>
    </location>
</feature>
<comment type="caution">
    <text evidence="2">The sequence shown here is derived from an EMBL/GenBank/DDBJ whole genome shotgun (WGS) entry which is preliminary data.</text>
</comment>
<dbReference type="PANTHER" id="PTHR46895:SF1">
    <property type="entry name" value="G-PROTEIN COUPLED RECEPTORS FAMILY 1 PROFILE DOMAIN-CONTAINING PROTEIN"/>
    <property type="match status" value="1"/>
</dbReference>
<dbReference type="PANTHER" id="PTHR46895">
    <property type="entry name" value="PROTEIN CBG20548-RELATED"/>
    <property type="match status" value="1"/>
</dbReference>
<keyword evidence="1" id="KW-0812">Transmembrane</keyword>
<dbReference type="Gene3D" id="1.20.1070.10">
    <property type="entry name" value="Rhodopsin 7-helix transmembrane proteins"/>
    <property type="match status" value="2"/>
</dbReference>
<dbReference type="AlphaFoldDB" id="A0A2T7PF31"/>
<feature type="transmembrane region" description="Helical" evidence="1">
    <location>
        <begin position="652"/>
        <end position="673"/>
    </location>
</feature>
<evidence type="ECO:0000313" key="3">
    <source>
        <dbReference type="Proteomes" id="UP000245119"/>
    </source>
</evidence>
<protein>
    <recommendedName>
        <fullName evidence="4">G-protein coupled receptors family 1 profile domain-containing protein</fullName>
    </recommendedName>
</protein>
<name>A0A2T7PF31_POMCA</name>
<proteinExistence type="predicted"/>